<accession>A8WV99</accession>
<keyword evidence="11 13" id="KW-0739">Sodium transport</keyword>
<evidence type="ECO:0000256" key="13">
    <source>
        <dbReference type="RuleBase" id="RU000679"/>
    </source>
</evidence>
<reference evidence="15 16" key="2">
    <citation type="journal article" date="2011" name="PLoS Genet.">
        <title>Caenorhabditis briggsae recombinant inbred line genotypes reveal inter-strain incompatibility and the evolution of recombination.</title>
        <authorList>
            <person name="Ross J.A."/>
            <person name="Koboldt D.C."/>
            <person name="Staisch J.E."/>
            <person name="Chamberlin H.M."/>
            <person name="Gupta B.P."/>
            <person name="Miller R.D."/>
            <person name="Baird S.E."/>
            <person name="Haag E.S."/>
        </authorList>
    </citation>
    <scope>NUCLEOTIDE SEQUENCE [LARGE SCALE GENOMIC DNA]</scope>
    <source>
        <strain evidence="15 16">AF16</strain>
    </source>
</reference>
<keyword evidence="9 14" id="KW-0472">Membrane</keyword>
<comment type="similarity">
    <text evidence="2 13">Belongs to the amiloride-sensitive sodium channel (TC 1.A.6) family.</text>
</comment>
<sequence length="271" mass="30783">MRRSGRHGGPKFQKKNLIQKTFGIQAFMKTRQDEYAPWYDTAAINVFIHNRDEYVFSESVRYNAEPNAESTINIFMTRYTRLGGRYGKCVKKTSEVKNYYYPGAYTTDGCLRTCYQDRIQSECNCMDPRYPKAPNATSCQLSERSCVTDASEAAGDPSTWPTCVCPLPCSNQEYSVTWSKANFVNLPISCAVSSDVPACQTRYLDNLMINVVLPQLDFKIYAETPAMDFNKFLSQLGGQLGVLMGINLVTFIEVAFLFFGLFMVCCRKYDK</sequence>
<evidence type="ECO:0000256" key="9">
    <source>
        <dbReference type="ARBA" id="ARBA00023136"/>
    </source>
</evidence>
<keyword evidence="12 13" id="KW-0407">Ion channel</keyword>
<dbReference type="AlphaFoldDB" id="A8WV99"/>
<dbReference type="RefSeq" id="XP_002638460.1">
    <property type="nucleotide sequence ID" value="XM_002638414.1"/>
</dbReference>
<gene>
    <name evidence="15 17" type="ORF">CBG03530</name>
    <name evidence="15" type="ORF">CBG_03530</name>
</gene>
<dbReference type="InParanoid" id="A8WV99"/>
<feature type="transmembrane region" description="Helical" evidence="14">
    <location>
        <begin position="240"/>
        <end position="265"/>
    </location>
</feature>
<dbReference type="WormBase" id="CBG03530">
    <property type="protein sequence ID" value="CBP45475"/>
    <property type="gene ID" value="WBGene00026379"/>
</dbReference>
<evidence type="ECO:0000256" key="8">
    <source>
        <dbReference type="ARBA" id="ARBA00023065"/>
    </source>
</evidence>
<dbReference type="PRINTS" id="PR01078">
    <property type="entry name" value="AMINACHANNEL"/>
</dbReference>
<dbReference type="PANTHER" id="PTHR11690">
    <property type="entry name" value="AMILORIDE-SENSITIVE SODIUM CHANNEL-RELATED"/>
    <property type="match status" value="1"/>
</dbReference>
<keyword evidence="10" id="KW-0325">Glycoprotein</keyword>
<dbReference type="EMBL" id="HE600923">
    <property type="protein sequence ID" value="CAP24410.1"/>
    <property type="molecule type" value="Genomic_DNA"/>
</dbReference>
<dbReference type="Gene3D" id="1.10.287.770">
    <property type="entry name" value="YojJ-like"/>
    <property type="match status" value="1"/>
</dbReference>
<evidence type="ECO:0000256" key="12">
    <source>
        <dbReference type="ARBA" id="ARBA00023303"/>
    </source>
</evidence>
<proteinExistence type="inferred from homology"/>
<dbReference type="KEGG" id="cbr:CBG_03530"/>
<comment type="subcellular location">
    <subcellularLocation>
        <location evidence="1">Membrane</location>
        <topology evidence="1">Multi-pass membrane protein</topology>
    </subcellularLocation>
</comment>
<evidence type="ECO:0000256" key="7">
    <source>
        <dbReference type="ARBA" id="ARBA00023053"/>
    </source>
</evidence>
<dbReference type="CTD" id="8580457"/>
<dbReference type="Proteomes" id="UP000008549">
    <property type="component" value="Unassembled WGS sequence"/>
</dbReference>
<dbReference type="GO" id="GO:0016020">
    <property type="term" value="C:membrane"/>
    <property type="evidence" value="ECO:0007669"/>
    <property type="project" value="UniProtKB-SubCell"/>
</dbReference>
<dbReference type="Gene3D" id="1.10.287.820">
    <property type="entry name" value="Acid-sensing ion channel domain"/>
    <property type="match status" value="1"/>
</dbReference>
<dbReference type="eggNOG" id="KOG4294">
    <property type="taxonomic scope" value="Eukaryota"/>
</dbReference>
<dbReference type="Pfam" id="PF00858">
    <property type="entry name" value="ASC"/>
    <property type="match status" value="1"/>
</dbReference>
<evidence type="ECO:0000256" key="5">
    <source>
        <dbReference type="ARBA" id="ARBA00022692"/>
    </source>
</evidence>
<keyword evidence="3 13" id="KW-0813">Transport</keyword>
<evidence type="ECO:0000256" key="10">
    <source>
        <dbReference type="ARBA" id="ARBA00023180"/>
    </source>
</evidence>
<keyword evidence="4 13" id="KW-0894">Sodium channel</keyword>
<dbReference type="HOGENOM" id="CLU_061402_0_0_1"/>
<dbReference type="GO" id="GO:0005272">
    <property type="term" value="F:sodium channel activity"/>
    <property type="evidence" value="ECO:0007669"/>
    <property type="project" value="UniProtKB-KW"/>
</dbReference>
<keyword evidence="5 13" id="KW-0812">Transmembrane</keyword>
<evidence type="ECO:0000256" key="14">
    <source>
        <dbReference type="SAM" id="Phobius"/>
    </source>
</evidence>
<evidence type="ECO:0000256" key="6">
    <source>
        <dbReference type="ARBA" id="ARBA00022989"/>
    </source>
</evidence>
<keyword evidence="16" id="KW-1185">Reference proteome</keyword>
<protein>
    <submittedName>
        <fullName evidence="15">Protein CBG03530</fullName>
    </submittedName>
</protein>
<dbReference type="OMA" id="CTENGED"/>
<keyword evidence="6 14" id="KW-1133">Transmembrane helix</keyword>
<evidence type="ECO:0000256" key="4">
    <source>
        <dbReference type="ARBA" id="ARBA00022461"/>
    </source>
</evidence>
<dbReference type="STRING" id="6238.A8WV99"/>
<organism evidence="15 16">
    <name type="scientific">Caenorhabditis briggsae</name>
    <dbReference type="NCBI Taxonomy" id="6238"/>
    <lineage>
        <taxon>Eukaryota</taxon>
        <taxon>Metazoa</taxon>
        <taxon>Ecdysozoa</taxon>
        <taxon>Nematoda</taxon>
        <taxon>Chromadorea</taxon>
        <taxon>Rhabditida</taxon>
        <taxon>Rhabditina</taxon>
        <taxon>Rhabditomorpha</taxon>
        <taxon>Rhabditoidea</taxon>
        <taxon>Rhabditidae</taxon>
        <taxon>Peloderinae</taxon>
        <taxon>Caenorhabditis</taxon>
    </lineage>
</organism>
<evidence type="ECO:0000313" key="15">
    <source>
        <dbReference type="EMBL" id="CAP24410.1"/>
    </source>
</evidence>
<evidence type="ECO:0000256" key="1">
    <source>
        <dbReference type="ARBA" id="ARBA00004141"/>
    </source>
</evidence>
<reference evidence="15 16" key="1">
    <citation type="journal article" date="2003" name="PLoS Biol.">
        <title>The genome sequence of Caenorhabditis briggsae: a platform for comparative genomics.</title>
        <authorList>
            <person name="Stein L.D."/>
            <person name="Bao Z."/>
            <person name="Blasiar D."/>
            <person name="Blumenthal T."/>
            <person name="Brent M.R."/>
            <person name="Chen N."/>
            <person name="Chinwalla A."/>
            <person name="Clarke L."/>
            <person name="Clee C."/>
            <person name="Coghlan A."/>
            <person name="Coulson A."/>
            <person name="D'Eustachio P."/>
            <person name="Fitch D.H."/>
            <person name="Fulton L.A."/>
            <person name="Fulton R.E."/>
            <person name="Griffiths-Jones S."/>
            <person name="Harris T.W."/>
            <person name="Hillier L.W."/>
            <person name="Kamath R."/>
            <person name="Kuwabara P.E."/>
            <person name="Mardis E.R."/>
            <person name="Marra M.A."/>
            <person name="Miner T.L."/>
            <person name="Minx P."/>
            <person name="Mullikin J.C."/>
            <person name="Plumb R.W."/>
            <person name="Rogers J."/>
            <person name="Schein J.E."/>
            <person name="Sohrmann M."/>
            <person name="Spieth J."/>
            <person name="Stajich J.E."/>
            <person name="Wei C."/>
            <person name="Willey D."/>
            <person name="Wilson R.K."/>
            <person name="Durbin R."/>
            <person name="Waterston R.H."/>
        </authorList>
    </citation>
    <scope>NUCLEOTIDE SEQUENCE [LARGE SCALE GENOMIC DNA]</scope>
    <source>
        <strain evidence="15 16">AF16</strain>
    </source>
</reference>
<keyword evidence="8 13" id="KW-0406">Ion transport</keyword>
<dbReference type="GeneID" id="8580457"/>
<evidence type="ECO:0000256" key="3">
    <source>
        <dbReference type="ARBA" id="ARBA00022448"/>
    </source>
</evidence>
<dbReference type="PANTHER" id="PTHR11690:SF177">
    <property type="entry name" value="EGF-LIKE DOMAIN-CONTAINING PROTEIN"/>
    <property type="match status" value="1"/>
</dbReference>
<dbReference type="InterPro" id="IPR001873">
    <property type="entry name" value="ENaC"/>
</dbReference>
<evidence type="ECO:0000313" key="17">
    <source>
        <dbReference type="WormBase" id="CBG03530"/>
    </source>
</evidence>
<name>A8WV99_CAEBR</name>
<evidence type="ECO:0000256" key="11">
    <source>
        <dbReference type="ARBA" id="ARBA00023201"/>
    </source>
</evidence>
<evidence type="ECO:0000256" key="2">
    <source>
        <dbReference type="ARBA" id="ARBA00007193"/>
    </source>
</evidence>
<evidence type="ECO:0000313" key="16">
    <source>
        <dbReference type="Proteomes" id="UP000008549"/>
    </source>
</evidence>
<keyword evidence="7" id="KW-0915">Sodium</keyword>